<evidence type="ECO:0000256" key="1">
    <source>
        <dbReference type="ARBA" id="ARBA00023015"/>
    </source>
</evidence>
<dbReference type="PRINTS" id="PR00778">
    <property type="entry name" value="HTHARSR"/>
</dbReference>
<keyword evidence="3" id="KW-0804">Transcription</keyword>
<dbReference type="InterPro" id="IPR051081">
    <property type="entry name" value="HTH_MetalResp_TranReg"/>
</dbReference>
<dbReference type="CDD" id="cd00090">
    <property type="entry name" value="HTH_ARSR"/>
    <property type="match status" value="1"/>
</dbReference>
<dbReference type="InterPro" id="IPR036390">
    <property type="entry name" value="WH_DNA-bd_sf"/>
</dbReference>
<dbReference type="GO" id="GO:0003677">
    <property type="term" value="F:DNA binding"/>
    <property type="evidence" value="ECO:0007669"/>
    <property type="project" value="UniProtKB-KW"/>
</dbReference>
<dbReference type="EMBL" id="BKCJ011718260">
    <property type="protein sequence ID" value="GFD48244.1"/>
    <property type="molecule type" value="Genomic_DNA"/>
</dbReference>
<gene>
    <name evidence="5" type="ORF">Tci_920213</name>
</gene>
<dbReference type="InterPro" id="IPR036388">
    <property type="entry name" value="WH-like_DNA-bd_sf"/>
</dbReference>
<sequence>KLLSSLLALPTSASRCQAKSFYSHPIAMDTKSLVKLAKSLSDPTRLRMLQEIARAQRLGCANLYEFVPISQPSMSQHVKALVDAGLVHSCKEGRNMYLTINTEKLQELESFLQLLKMP</sequence>
<dbReference type="GO" id="GO:0003700">
    <property type="term" value="F:DNA-binding transcription factor activity"/>
    <property type="evidence" value="ECO:0007669"/>
    <property type="project" value="InterPro"/>
</dbReference>
<reference evidence="5" key="1">
    <citation type="journal article" date="2019" name="Sci. Rep.">
        <title>Draft genome of Tanacetum cinerariifolium, the natural source of mosquito coil.</title>
        <authorList>
            <person name="Yamashiro T."/>
            <person name="Shiraishi A."/>
            <person name="Satake H."/>
            <person name="Nakayama K."/>
        </authorList>
    </citation>
    <scope>NUCLEOTIDE SEQUENCE</scope>
</reference>
<evidence type="ECO:0000313" key="5">
    <source>
        <dbReference type="EMBL" id="GFD48244.1"/>
    </source>
</evidence>
<dbReference type="NCBIfam" id="NF033788">
    <property type="entry name" value="HTH_metalloreg"/>
    <property type="match status" value="1"/>
</dbReference>
<feature type="domain" description="HTH arsR-type" evidence="4">
    <location>
        <begin position="25"/>
        <end position="118"/>
    </location>
</feature>
<comment type="caution">
    <text evidence="5">The sequence shown here is derived from an EMBL/GenBank/DDBJ whole genome shotgun (WGS) entry which is preliminary data.</text>
</comment>
<feature type="non-terminal residue" evidence="5">
    <location>
        <position position="1"/>
    </location>
</feature>
<dbReference type="SMART" id="SM00418">
    <property type="entry name" value="HTH_ARSR"/>
    <property type="match status" value="1"/>
</dbReference>
<dbReference type="Pfam" id="PF12840">
    <property type="entry name" value="HTH_20"/>
    <property type="match status" value="1"/>
</dbReference>
<dbReference type="PANTHER" id="PTHR33154:SF33">
    <property type="entry name" value="TRANSCRIPTIONAL REPRESSOR SDPR"/>
    <property type="match status" value="1"/>
</dbReference>
<protein>
    <recommendedName>
        <fullName evidence="4">HTH arsR-type domain-containing protein</fullName>
    </recommendedName>
</protein>
<dbReference type="InterPro" id="IPR011991">
    <property type="entry name" value="ArsR-like_HTH"/>
</dbReference>
<keyword evidence="2" id="KW-0238">DNA-binding</keyword>
<evidence type="ECO:0000259" key="4">
    <source>
        <dbReference type="PROSITE" id="PS50987"/>
    </source>
</evidence>
<dbReference type="Gene3D" id="1.10.10.10">
    <property type="entry name" value="Winged helix-like DNA-binding domain superfamily/Winged helix DNA-binding domain"/>
    <property type="match status" value="1"/>
</dbReference>
<dbReference type="PROSITE" id="PS50987">
    <property type="entry name" value="HTH_ARSR_2"/>
    <property type="match status" value="1"/>
</dbReference>
<evidence type="ECO:0000256" key="3">
    <source>
        <dbReference type="ARBA" id="ARBA00023163"/>
    </source>
</evidence>
<name>A0A699WUT7_TANCI</name>
<accession>A0A699WUT7</accession>
<organism evidence="5">
    <name type="scientific">Tanacetum cinerariifolium</name>
    <name type="common">Dalmatian daisy</name>
    <name type="synonym">Chrysanthemum cinerariifolium</name>
    <dbReference type="NCBI Taxonomy" id="118510"/>
    <lineage>
        <taxon>Eukaryota</taxon>
        <taxon>Viridiplantae</taxon>
        <taxon>Streptophyta</taxon>
        <taxon>Embryophyta</taxon>
        <taxon>Tracheophyta</taxon>
        <taxon>Spermatophyta</taxon>
        <taxon>Magnoliopsida</taxon>
        <taxon>eudicotyledons</taxon>
        <taxon>Gunneridae</taxon>
        <taxon>Pentapetalae</taxon>
        <taxon>asterids</taxon>
        <taxon>campanulids</taxon>
        <taxon>Asterales</taxon>
        <taxon>Asteraceae</taxon>
        <taxon>Asteroideae</taxon>
        <taxon>Anthemideae</taxon>
        <taxon>Anthemidinae</taxon>
        <taxon>Tanacetum</taxon>
    </lineage>
</organism>
<dbReference type="SUPFAM" id="SSF46785">
    <property type="entry name" value="Winged helix' DNA-binding domain"/>
    <property type="match status" value="1"/>
</dbReference>
<evidence type="ECO:0000256" key="2">
    <source>
        <dbReference type="ARBA" id="ARBA00023125"/>
    </source>
</evidence>
<dbReference type="PANTHER" id="PTHR33154">
    <property type="entry name" value="TRANSCRIPTIONAL REGULATOR, ARSR FAMILY"/>
    <property type="match status" value="1"/>
</dbReference>
<keyword evidence="1" id="KW-0805">Transcription regulation</keyword>
<dbReference type="AlphaFoldDB" id="A0A699WUT7"/>
<dbReference type="InterPro" id="IPR001845">
    <property type="entry name" value="HTH_ArsR_DNA-bd_dom"/>
</dbReference>
<proteinExistence type="predicted"/>